<keyword evidence="3 4" id="KW-0413">Isomerase</keyword>
<dbReference type="OrthoDB" id="1550679at2"/>
<dbReference type="CDD" id="cd02575">
    <property type="entry name" value="PseudoU_synth_EcTruD"/>
    <property type="match status" value="1"/>
</dbReference>
<feature type="active site" description="Nucleophile" evidence="4">
    <location>
        <position position="84"/>
    </location>
</feature>
<evidence type="ECO:0000256" key="4">
    <source>
        <dbReference type="HAMAP-Rule" id="MF_01082"/>
    </source>
</evidence>
<comment type="caution">
    <text evidence="6">The sequence shown here is derived from an EMBL/GenBank/DDBJ whole genome shotgun (WGS) entry which is preliminary data.</text>
</comment>
<dbReference type="Gene3D" id="3.30.2340.10">
    <property type="entry name" value="TruD, insertion domain"/>
    <property type="match status" value="1"/>
</dbReference>
<evidence type="ECO:0000256" key="1">
    <source>
        <dbReference type="ARBA" id="ARBA00007953"/>
    </source>
</evidence>
<organism evidence="6 7">
    <name type="scientific">Thalassotalea euphylliae</name>
    <dbReference type="NCBI Taxonomy" id="1655234"/>
    <lineage>
        <taxon>Bacteria</taxon>
        <taxon>Pseudomonadati</taxon>
        <taxon>Pseudomonadota</taxon>
        <taxon>Gammaproteobacteria</taxon>
        <taxon>Alteromonadales</taxon>
        <taxon>Colwelliaceae</taxon>
        <taxon>Thalassotalea</taxon>
    </lineage>
</organism>
<dbReference type="AlphaFoldDB" id="A0A3E0TMT1"/>
<proteinExistence type="inferred from homology"/>
<dbReference type="SUPFAM" id="SSF55120">
    <property type="entry name" value="Pseudouridine synthase"/>
    <property type="match status" value="1"/>
</dbReference>
<evidence type="ECO:0000313" key="7">
    <source>
        <dbReference type="Proteomes" id="UP000256478"/>
    </source>
</evidence>
<dbReference type="HAMAP" id="MF_01082">
    <property type="entry name" value="TruD"/>
    <property type="match status" value="1"/>
</dbReference>
<protein>
    <recommendedName>
        <fullName evidence="4">tRNA pseudouridine synthase D</fullName>
        <ecNumber evidence="4">5.4.99.27</ecNumber>
    </recommendedName>
    <alternativeName>
        <fullName evidence="4">tRNA pseudouridine(13) synthase</fullName>
    </alternativeName>
    <alternativeName>
        <fullName evidence="4">tRNA pseudouridylate synthase D</fullName>
    </alternativeName>
    <alternativeName>
        <fullName evidence="4">tRNA-uridine isomerase D</fullName>
    </alternativeName>
</protein>
<keyword evidence="2 4" id="KW-0819">tRNA processing</keyword>
<comment type="catalytic activity">
    <reaction evidence="4">
        <text>uridine(13) in tRNA = pseudouridine(13) in tRNA</text>
        <dbReference type="Rhea" id="RHEA:42540"/>
        <dbReference type="Rhea" id="RHEA-COMP:10105"/>
        <dbReference type="Rhea" id="RHEA-COMP:10106"/>
        <dbReference type="ChEBI" id="CHEBI:65314"/>
        <dbReference type="ChEBI" id="CHEBI:65315"/>
        <dbReference type="EC" id="5.4.99.27"/>
    </reaction>
</comment>
<dbReference type="InterPro" id="IPR011760">
    <property type="entry name" value="PsdUridine_synth_TruD_insert"/>
</dbReference>
<sequence>MKQTFKPYSELAYLHGKPNAQGQLRTHNSDFKVFEILPFAPSGEGEHLLLHVEKTGENTTFVARQLAKHFGVKDMQVTYAGLKDRHAVTEQWFGIHLPGKQVDDIASVDIAGVKILAHQRHNKKLKTGALIGNRFELILREVTDAQLVIERFEQVAKTGVPNYFGEQRFGFNGNNLHKALTLFAGQKVKDKKKRSMYLSAARSYLFNQMLSQRILDNHFLSPIEGDVFMLAGSQSVFKATSQSADESADIQARLDTHDIDITASMWGKGELLSEQQTNILETNVATHYQTLADGLVAMGLKQERRRARLTMLNPKAELLDNKTVKLSFMLPAGSYATAILRELLDYQDMAEQANNLADKSK</sequence>
<name>A0A3E0TMT1_9GAMM</name>
<dbReference type="PANTHER" id="PTHR47811:SF1">
    <property type="entry name" value="TRNA PSEUDOURIDINE SYNTHASE D"/>
    <property type="match status" value="1"/>
</dbReference>
<comment type="function">
    <text evidence="4">Responsible for synthesis of pseudouridine from uracil-13 in transfer RNAs.</text>
</comment>
<reference evidence="6 7" key="1">
    <citation type="submission" date="2018-08" db="EMBL/GenBank/DDBJ databases">
        <title>Thalassotalea euphylliae genome.</title>
        <authorList>
            <person name="Summers S."/>
            <person name="Rice S.A."/>
            <person name="Freckelton M.L."/>
            <person name="Nedved B.T."/>
            <person name="Hadfield M.G."/>
        </authorList>
    </citation>
    <scope>NUCLEOTIDE SEQUENCE [LARGE SCALE GENOMIC DNA]</scope>
    <source>
        <strain evidence="6 7">H1</strain>
    </source>
</reference>
<dbReference type="InterPro" id="IPR042214">
    <property type="entry name" value="TruD_catalytic"/>
</dbReference>
<dbReference type="InterPro" id="IPR043165">
    <property type="entry name" value="TruD_insert_sf"/>
</dbReference>
<dbReference type="RefSeq" id="WP_116006972.1">
    <property type="nucleotide sequence ID" value="NZ_QUOU01000001.1"/>
</dbReference>
<dbReference type="PANTHER" id="PTHR47811">
    <property type="entry name" value="TRNA PSEUDOURIDINE SYNTHASE D"/>
    <property type="match status" value="1"/>
</dbReference>
<dbReference type="InterPro" id="IPR050170">
    <property type="entry name" value="TruD_pseudoU_synthase"/>
</dbReference>
<evidence type="ECO:0000259" key="5">
    <source>
        <dbReference type="PROSITE" id="PS50984"/>
    </source>
</evidence>
<dbReference type="GO" id="GO:0003723">
    <property type="term" value="F:RNA binding"/>
    <property type="evidence" value="ECO:0007669"/>
    <property type="project" value="InterPro"/>
</dbReference>
<evidence type="ECO:0000313" key="6">
    <source>
        <dbReference type="EMBL" id="REL25846.1"/>
    </source>
</evidence>
<dbReference type="GO" id="GO:0031119">
    <property type="term" value="P:tRNA pseudouridine synthesis"/>
    <property type="evidence" value="ECO:0007669"/>
    <property type="project" value="UniProtKB-UniRule"/>
</dbReference>
<dbReference type="Proteomes" id="UP000256478">
    <property type="component" value="Unassembled WGS sequence"/>
</dbReference>
<feature type="domain" description="TRUD" evidence="5">
    <location>
        <begin position="159"/>
        <end position="310"/>
    </location>
</feature>
<evidence type="ECO:0000256" key="2">
    <source>
        <dbReference type="ARBA" id="ARBA00022694"/>
    </source>
</evidence>
<dbReference type="GO" id="GO:0005829">
    <property type="term" value="C:cytosol"/>
    <property type="evidence" value="ECO:0007669"/>
    <property type="project" value="TreeGrafter"/>
</dbReference>
<dbReference type="PROSITE" id="PS01268">
    <property type="entry name" value="UPF0024"/>
    <property type="match status" value="1"/>
</dbReference>
<dbReference type="PROSITE" id="PS50984">
    <property type="entry name" value="TRUD"/>
    <property type="match status" value="1"/>
</dbReference>
<dbReference type="EMBL" id="QUOU01000001">
    <property type="protein sequence ID" value="REL25846.1"/>
    <property type="molecule type" value="Genomic_DNA"/>
</dbReference>
<dbReference type="GO" id="GO:0160150">
    <property type="term" value="F:tRNA pseudouridine(13) synthase activity"/>
    <property type="evidence" value="ECO:0007669"/>
    <property type="project" value="UniProtKB-EC"/>
</dbReference>
<gene>
    <name evidence="4" type="primary">truD</name>
    <name evidence="6" type="ORF">DXX93_04230</name>
</gene>
<accession>A0A3E0TMT1</accession>
<dbReference type="Gene3D" id="3.30.2350.20">
    <property type="entry name" value="TruD, catalytic domain"/>
    <property type="match status" value="1"/>
</dbReference>
<dbReference type="InterPro" id="IPR020119">
    <property type="entry name" value="PsdUridine_synth_TruD_CS"/>
</dbReference>
<dbReference type="EC" id="5.4.99.27" evidence="4"/>
<dbReference type="InterPro" id="IPR001656">
    <property type="entry name" value="PsdUridine_synth_TruD"/>
</dbReference>
<dbReference type="Pfam" id="PF01142">
    <property type="entry name" value="TruD"/>
    <property type="match status" value="2"/>
</dbReference>
<evidence type="ECO:0000256" key="3">
    <source>
        <dbReference type="ARBA" id="ARBA00023235"/>
    </source>
</evidence>
<comment type="similarity">
    <text evidence="1 4">Belongs to the pseudouridine synthase TruD family.</text>
</comment>
<dbReference type="InterPro" id="IPR020103">
    <property type="entry name" value="PsdUridine_synth_cat_dom_sf"/>
</dbReference>